<reference evidence="1 2" key="1">
    <citation type="submission" date="2017-01" db="EMBL/GenBank/DDBJ databases">
        <title>Novel large sulfur bacteria in the metagenomes of groundwater-fed chemosynthetic microbial mats in the Lake Huron basin.</title>
        <authorList>
            <person name="Sharrar A.M."/>
            <person name="Flood B.E."/>
            <person name="Bailey J.V."/>
            <person name="Jones D.S."/>
            <person name="Biddanda B."/>
            <person name="Ruberg S.A."/>
            <person name="Marcus D.N."/>
            <person name="Dick G.J."/>
        </authorList>
    </citation>
    <scope>NUCLEOTIDE SEQUENCE [LARGE SCALE GENOMIC DNA]</scope>
    <source>
        <strain evidence="1">A7</strain>
    </source>
</reference>
<gene>
    <name evidence="1" type="ORF">BWK72_18100</name>
</gene>
<protein>
    <submittedName>
        <fullName evidence="1">Uncharacterized protein</fullName>
    </submittedName>
</protein>
<sequence length="88" mass="9499">MSWYLIAALGCASLLLGVLLVTRRQRRQPSSVVVLVTQRRDLRRQLAKLLGSDEAAQAAAQVEARRLNVSSASLEALRAALDRASNGA</sequence>
<evidence type="ECO:0000313" key="2">
    <source>
        <dbReference type="Proteomes" id="UP000192505"/>
    </source>
</evidence>
<comment type="caution">
    <text evidence="1">The sequence shown here is derived from an EMBL/GenBank/DDBJ whole genome shotgun (WGS) entry which is preliminary data.</text>
</comment>
<dbReference type="Proteomes" id="UP000192505">
    <property type="component" value="Unassembled WGS sequence"/>
</dbReference>
<proteinExistence type="predicted"/>
<name>A0A1W9KQ47_9BURK</name>
<organism evidence="1 2">
    <name type="scientific">Rhodoferax ferrireducens</name>
    <dbReference type="NCBI Taxonomy" id="192843"/>
    <lineage>
        <taxon>Bacteria</taxon>
        <taxon>Pseudomonadati</taxon>
        <taxon>Pseudomonadota</taxon>
        <taxon>Betaproteobacteria</taxon>
        <taxon>Burkholderiales</taxon>
        <taxon>Comamonadaceae</taxon>
        <taxon>Rhodoferax</taxon>
    </lineage>
</organism>
<evidence type="ECO:0000313" key="1">
    <source>
        <dbReference type="EMBL" id="OQW86286.1"/>
    </source>
</evidence>
<accession>A0A1W9KQ47</accession>
<dbReference type="AlphaFoldDB" id="A0A1W9KQ47"/>
<dbReference type="EMBL" id="MTEI01000019">
    <property type="protein sequence ID" value="OQW86286.1"/>
    <property type="molecule type" value="Genomic_DNA"/>
</dbReference>